<dbReference type="Proteomes" id="UP000616608">
    <property type="component" value="Unassembled WGS sequence"/>
</dbReference>
<reference evidence="13" key="2">
    <citation type="submission" date="2020-09" db="EMBL/GenBank/DDBJ databases">
        <authorList>
            <person name="Sun Q."/>
            <person name="Zhou Y."/>
        </authorList>
    </citation>
    <scope>NUCLEOTIDE SEQUENCE</scope>
    <source>
        <strain evidence="13">CGMCC 1.15760</strain>
    </source>
</reference>
<feature type="binding site" evidence="11">
    <location>
        <begin position="316"/>
        <end position="320"/>
    </location>
    <ligand>
        <name>FMN</name>
        <dbReference type="ChEBI" id="CHEBI:58210"/>
    </ligand>
</feature>
<dbReference type="InterPro" id="IPR035904">
    <property type="entry name" value="Chorismate_synth_AroC_sf"/>
</dbReference>
<evidence type="ECO:0000256" key="1">
    <source>
        <dbReference type="ARBA" id="ARBA00005044"/>
    </source>
</evidence>
<keyword evidence="7 11" id="KW-0274">FAD</keyword>
<evidence type="ECO:0000256" key="7">
    <source>
        <dbReference type="ARBA" id="ARBA00022827"/>
    </source>
</evidence>
<feature type="binding site" evidence="11">
    <location>
        <position position="342"/>
    </location>
    <ligand>
        <name>FMN</name>
        <dbReference type="ChEBI" id="CHEBI:58210"/>
    </ligand>
</feature>
<dbReference type="AlphaFoldDB" id="A0A917G136"/>
<feature type="binding site" evidence="11">
    <location>
        <position position="39"/>
    </location>
    <ligand>
        <name>NADP(+)</name>
        <dbReference type="ChEBI" id="CHEBI:58349"/>
    </ligand>
</feature>
<evidence type="ECO:0000256" key="9">
    <source>
        <dbReference type="ARBA" id="ARBA00023141"/>
    </source>
</evidence>
<dbReference type="PROSITE" id="PS00788">
    <property type="entry name" value="CHORISMATE_SYNTHASE_2"/>
    <property type="match status" value="1"/>
</dbReference>
<accession>A0A917G136</accession>
<dbReference type="PANTHER" id="PTHR21085:SF0">
    <property type="entry name" value="CHORISMATE SYNTHASE"/>
    <property type="match status" value="1"/>
</dbReference>
<organism evidence="13 14">
    <name type="scientific">Lysinibacillus alkalisoli</name>
    <dbReference type="NCBI Taxonomy" id="1911548"/>
    <lineage>
        <taxon>Bacteria</taxon>
        <taxon>Bacillati</taxon>
        <taxon>Bacillota</taxon>
        <taxon>Bacilli</taxon>
        <taxon>Bacillales</taxon>
        <taxon>Bacillaceae</taxon>
        <taxon>Lysinibacillus</taxon>
    </lineage>
</organism>
<keyword evidence="6 11" id="KW-0288">FMN</keyword>
<evidence type="ECO:0000256" key="6">
    <source>
        <dbReference type="ARBA" id="ARBA00022643"/>
    </source>
</evidence>
<dbReference type="RefSeq" id="WP_188613919.1">
    <property type="nucleotide sequence ID" value="NZ_BMJT01000003.1"/>
</dbReference>
<evidence type="ECO:0000256" key="8">
    <source>
        <dbReference type="ARBA" id="ARBA00022857"/>
    </source>
</evidence>
<dbReference type="FunFam" id="3.60.150.10:FF:000002">
    <property type="entry name" value="Chorismate synthase"/>
    <property type="match status" value="1"/>
</dbReference>
<feature type="binding site" evidence="11">
    <location>
        <begin position="133"/>
        <end position="135"/>
    </location>
    <ligand>
        <name>FMN</name>
        <dbReference type="ChEBI" id="CHEBI:58210"/>
    </ligand>
</feature>
<evidence type="ECO:0000256" key="11">
    <source>
        <dbReference type="HAMAP-Rule" id="MF_00300"/>
    </source>
</evidence>
<proteinExistence type="inferred from homology"/>
<keyword evidence="4 11" id="KW-0028">Amino-acid biosynthesis</keyword>
<evidence type="ECO:0000313" key="14">
    <source>
        <dbReference type="Proteomes" id="UP000616608"/>
    </source>
</evidence>
<dbReference type="NCBIfam" id="TIGR00033">
    <property type="entry name" value="aroC"/>
    <property type="match status" value="1"/>
</dbReference>
<keyword evidence="5 11" id="KW-0285">Flavoprotein</keyword>
<comment type="cofactor">
    <cofactor evidence="11 12">
        <name>FMNH2</name>
        <dbReference type="ChEBI" id="CHEBI:57618"/>
    </cofactor>
    <text evidence="11 12">Reduced FMN (FMNH(2)).</text>
</comment>
<comment type="caution">
    <text evidence="13">The sequence shown here is derived from an EMBL/GenBank/DDBJ whole genome shotgun (WGS) entry which is preliminary data.</text>
</comment>
<sequence length="393" mass="43135">MRYLTSGESHGPQLTTIIEGLPSQLSISLDQINHDLKRRQGGHGRGRRMQIETDTVEIVGGVRHGKTLGSPVALVVKNDDWKHWTKIMGIEALPEDVDPNEIKRQISRPRPGHADLVGGMKYGHRDLRNVLERSSARETTVRVAVGAVAKLLLQELGIHIVAHVTEIGGIKADRTLTNGKSVAEIRAIIENDPCYCLDAKASEEMVQLIDETKHNGDTIGGVVEVIIEGMPAGVGSYVHYDRKLDGKLAQAMLSINAFKGVEFGEGFEVARLKGSEVHDEIVWDEKYGYTRSTNRLGGLEGGMTTGMPIVVRGVMKPIPTLYKPLQSVDIETKEPFAASIERSDSCAVPAASVVAEHVIAWEIATAIVEQFHSDQMPQLKSQIEAQRQYAKEF</sequence>
<dbReference type="EMBL" id="BMJT01000003">
    <property type="protein sequence ID" value="GGG17495.1"/>
    <property type="molecule type" value="Genomic_DNA"/>
</dbReference>
<evidence type="ECO:0000256" key="10">
    <source>
        <dbReference type="ARBA" id="ARBA00023239"/>
    </source>
</evidence>
<dbReference type="GO" id="GO:0010181">
    <property type="term" value="F:FMN binding"/>
    <property type="evidence" value="ECO:0007669"/>
    <property type="project" value="TreeGrafter"/>
</dbReference>
<feature type="binding site" evidence="11">
    <location>
        <position position="45"/>
    </location>
    <ligand>
        <name>NADP(+)</name>
        <dbReference type="ChEBI" id="CHEBI:58349"/>
    </ligand>
</feature>
<keyword evidence="9 11" id="KW-0057">Aromatic amino acid biosynthesis</keyword>
<name>A0A917G136_9BACI</name>
<dbReference type="InterPro" id="IPR020541">
    <property type="entry name" value="Chorismate_synthase_CS"/>
</dbReference>
<dbReference type="GO" id="GO:0009073">
    <property type="term" value="P:aromatic amino acid family biosynthetic process"/>
    <property type="evidence" value="ECO:0007669"/>
    <property type="project" value="UniProtKB-KW"/>
</dbReference>
<dbReference type="GO" id="GO:0009423">
    <property type="term" value="P:chorismate biosynthetic process"/>
    <property type="evidence" value="ECO:0007669"/>
    <property type="project" value="UniProtKB-UniRule"/>
</dbReference>
<dbReference type="Gene3D" id="3.60.150.10">
    <property type="entry name" value="Chorismate synthase AroC"/>
    <property type="match status" value="1"/>
</dbReference>
<keyword evidence="14" id="KW-1185">Reference proteome</keyword>
<comment type="subunit">
    <text evidence="11">Homotetramer.</text>
</comment>
<evidence type="ECO:0000256" key="2">
    <source>
        <dbReference type="ARBA" id="ARBA00008014"/>
    </source>
</evidence>
<evidence type="ECO:0000256" key="4">
    <source>
        <dbReference type="ARBA" id="ARBA00022605"/>
    </source>
</evidence>
<comment type="similarity">
    <text evidence="2 11 12">Belongs to the chorismate synthase family.</text>
</comment>
<dbReference type="EC" id="4.2.3.5" evidence="3 11"/>
<gene>
    <name evidence="11 13" type="primary">aroC</name>
    <name evidence="13" type="ORF">GCM10007425_09860</name>
</gene>
<dbReference type="GO" id="GO:0005829">
    <property type="term" value="C:cytosol"/>
    <property type="evidence" value="ECO:0007669"/>
    <property type="project" value="TreeGrafter"/>
</dbReference>
<comment type="pathway">
    <text evidence="1 11 12">Metabolic intermediate biosynthesis; chorismate biosynthesis; chorismate from D-erythrose 4-phosphate and phosphoenolpyruvate: step 7/7.</text>
</comment>
<comment type="catalytic activity">
    <reaction evidence="11 12">
        <text>5-O-(1-carboxyvinyl)-3-phosphoshikimate = chorismate + phosphate</text>
        <dbReference type="Rhea" id="RHEA:21020"/>
        <dbReference type="ChEBI" id="CHEBI:29748"/>
        <dbReference type="ChEBI" id="CHEBI:43474"/>
        <dbReference type="ChEBI" id="CHEBI:57701"/>
        <dbReference type="EC" id="4.2.3.5"/>
    </reaction>
</comment>
<dbReference type="PROSITE" id="PS00787">
    <property type="entry name" value="CHORISMATE_SYNTHASE_1"/>
    <property type="match status" value="1"/>
</dbReference>
<dbReference type="PIRSF" id="PIRSF001456">
    <property type="entry name" value="Chorismate_synth"/>
    <property type="match status" value="1"/>
</dbReference>
<evidence type="ECO:0000313" key="13">
    <source>
        <dbReference type="EMBL" id="GGG17495.1"/>
    </source>
</evidence>
<dbReference type="PROSITE" id="PS00789">
    <property type="entry name" value="CHORISMATE_SYNTHASE_3"/>
    <property type="match status" value="1"/>
</dbReference>
<dbReference type="InterPro" id="IPR000453">
    <property type="entry name" value="Chorismate_synth"/>
</dbReference>
<keyword evidence="10 11" id="KW-0456">Lyase</keyword>
<keyword evidence="8 11" id="KW-0521">NADP</keyword>
<dbReference type="SUPFAM" id="SSF103263">
    <property type="entry name" value="Chorismate synthase, AroC"/>
    <property type="match status" value="1"/>
</dbReference>
<comment type="function">
    <text evidence="11">Catalyzes the anti-1,4-elimination of the C-3 phosphate and the C-6 proR hydrogen from 5-enolpyruvylshikimate-3-phosphate (EPSP) to yield chorismate, which is the branch point compound that serves as the starting substrate for the three terminal pathways of aromatic amino acid biosynthesis. This reaction introduces a second double bond into the aromatic ring system.</text>
</comment>
<dbReference type="Pfam" id="PF01264">
    <property type="entry name" value="Chorismate_synt"/>
    <property type="match status" value="1"/>
</dbReference>
<dbReference type="GO" id="GO:0008652">
    <property type="term" value="P:amino acid biosynthetic process"/>
    <property type="evidence" value="ECO:0007669"/>
    <property type="project" value="UniProtKB-KW"/>
</dbReference>
<dbReference type="CDD" id="cd07304">
    <property type="entry name" value="Chorismate_synthase"/>
    <property type="match status" value="1"/>
</dbReference>
<dbReference type="PANTHER" id="PTHR21085">
    <property type="entry name" value="CHORISMATE SYNTHASE"/>
    <property type="match status" value="1"/>
</dbReference>
<feature type="binding site" evidence="11">
    <location>
        <position position="301"/>
    </location>
    <ligand>
        <name>FMN</name>
        <dbReference type="ChEBI" id="CHEBI:58210"/>
    </ligand>
</feature>
<evidence type="ECO:0000256" key="3">
    <source>
        <dbReference type="ARBA" id="ARBA00013036"/>
    </source>
</evidence>
<protein>
    <recommendedName>
        <fullName evidence="3 11">Chorismate synthase</fullName>
        <shortName evidence="11">CS</shortName>
        <ecNumber evidence="3 11">4.2.3.5</ecNumber>
    </recommendedName>
    <alternativeName>
        <fullName evidence="11">5-enolpyruvylshikimate-3-phosphate phospholyase</fullName>
    </alternativeName>
</protein>
<feature type="binding site" evidence="11">
    <location>
        <begin position="256"/>
        <end position="257"/>
    </location>
    <ligand>
        <name>FMN</name>
        <dbReference type="ChEBI" id="CHEBI:58210"/>
    </ligand>
</feature>
<evidence type="ECO:0000256" key="5">
    <source>
        <dbReference type="ARBA" id="ARBA00022630"/>
    </source>
</evidence>
<reference evidence="13" key="1">
    <citation type="journal article" date="2014" name="Int. J. Syst. Evol. Microbiol.">
        <title>Complete genome sequence of Corynebacterium casei LMG S-19264T (=DSM 44701T), isolated from a smear-ripened cheese.</title>
        <authorList>
            <consortium name="US DOE Joint Genome Institute (JGI-PGF)"/>
            <person name="Walter F."/>
            <person name="Albersmeier A."/>
            <person name="Kalinowski J."/>
            <person name="Ruckert C."/>
        </authorList>
    </citation>
    <scope>NUCLEOTIDE SEQUENCE</scope>
    <source>
        <strain evidence="13">CGMCC 1.15760</strain>
    </source>
</reference>
<dbReference type="HAMAP" id="MF_00300">
    <property type="entry name" value="Chorismate_synth"/>
    <property type="match status" value="1"/>
</dbReference>
<dbReference type="NCBIfam" id="NF003793">
    <property type="entry name" value="PRK05382.1"/>
    <property type="match status" value="1"/>
</dbReference>
<evidence type="ECO:0000256" key="12">
    <source>
        <dbReference type="RuleBase" id="RU000605"/>
    </source>
</evidence>
<dbReference type="GO" id="GO:0004107">
    <property type="term" value="F:chorismate synthase activity"/>
    <property type="evidence" value="ECO:0007669"/>
    <property type="project" value="UniProtKB-UniRule"/>
</dbReference>